<keyword evidence="3" id="KW-0812">Transmembrane</keyword>
<keyword evidence="7" id="KW-0568">Pathogenesis-related protein</keyword>
<evidence type="ECO:0000313" key="9">
    <source>
        <dbReference type="Proteomes" id="UP001055439"/>
    </source>
</evidence>
<keyword evidence="4" id="KW-0611">Plant defense</keyword>
<evidence type="ECO:0000256" key="4">
    <source>
        <dbReference type="ARBA" id="ARBA00022821"/>
    </source>
</evidence>
<keyword evidence="6" id="KW-0472">Membrane</keyword>
<reference evidence="8" key="1">
    <citation type="submission" date="2022-05" db="EMBL/GenBank/DDBJ databases">
        <title>The Musa troglodytarum L. genome provides insights into the mechanism of non-climacteric behaviour and enrichment of carotenoids.</title>
        <authorList>
            <person name="Wang J."/>
        </authorList>
    </citation>
    <scope>NUCLEOTIDE SEQUENCE</scope>
    <source>
        <tissue evidence="8">Leaf</tissue>
    </source>
</reference>
<keyword evidence="5" id="KW-1133">Transmembrane helix</keyword>
<comment type="similarity">
    <text evidence="2">Belongs to the MLO family.</text>
</comment>
<protein>
    <submittedName>
        <fullName evidence="8">F-box ankyrin repeat protein</fullName>
    </submittedName>
</protein>
<dbReference type="EMBL" id="CP097511">
    <property type="protein sequence ID" value="URE49758.1"/>
    <property type="molecule type" value="Genomic_DNA"/>
</dbReference>
<comment type="subcellular location">
    <subcellularLocation>
        <location evidence="1">Membrane</location>
        <topology evidence="1">Multi-pass membrane protein</topology>
    </subcellularLocation>
</comment>
<dbReference type="AlphaFoldDB" id="A0A9E7INV7"/>
<dbReference type="Pfam" id="PF03094">
    <property type="entry name" value="Mlo"/>
    <property type="match status" value="1"/>
</dbReference>
<organism evidence="8 9">
    <name type="scientific">Musa troglodytarum</name>
    <name type="common">fe'i banana</name>
    <dbReference type="NCBI Taxonomy" id="320322"/>
    <lineage>
        <taxon>Eukaryota</taxon>
        <taxon>Viridiplantae</taxon>
        <taxon>Streptophyta</taxon>
        <taxon>Embryophyta</taxon>
        <taxon>Tracheophyta</taxon>
        <taxon>Spermatophyta</taxon>
        <taxon>Magnoliopsida</taxon>
        <taxon>Liliopsida</taxon>
        <taxon>Zingiberales</taxon>
        <taxon>Musaceae</taxon>
        <taxon>Musa</taxon>
    </lineage>
</organism>
<dbReference type="Proteomes" id="UP001055439">
    <property type="component" value="Chromosome 9"/>
</dbReference>
<evidence type="ECO:0000256" key="5">
    <source>
        <dbReference type="ARBA" id="ARBA00022989"/>
    </source>
</evidence>
<accession>A0A9E7INV7</accession>
<gene>
    <name evidence="8" type="ORF">MUK42_25914</name>
</gene>
<name>A0A9E7INV7_9LILI</name>
<evidence type="ECO:0000256" key="2">
    <source>
        <dbReference type="ARBA" id="ARBA00006574"/>
    </source>
</evidence>
<dbReference type="InterPro" id="IPR004326">
    <property type="entry name" value="Mlo"/>
</dbReference>
<dbReference type="GO" id="GO:0016020">
    <property type="term" value="C:membrane"/>
    <property type="evidence" value="ECO:0007669"/>
    <property type="project" value="UniProtKB-SubCell"/>
</dbReference>
<evidence type="ECO:0000256" key="6">
    <source>
        <dbReference type="ARBA" id="ARBA00023136"/>
    </source>
</evidence>
<evidence type="ECO:0000256" key="3">
    <source>
        <dbReference type="ARBA" id="ARBA00022692"/>
    </source>
</evidence>
<dbReference type="GO" id="GO:0006952">
    <property type="term" value="P:defense response"/>
    <property type="evidence" value="ECO:0007669"/>
    <property type="project" value="UniProtKB-KW"/>
</dbReference>
<proteinExistence type="inferred from homology"/>
<keyword evidence="9" id="KW-1185">Reference proteome</keyword>
<dbReference type="OrthoDB" id="1892624at2759"/>
<sequence>MKVVDDAADGNIDVLGCQGSAVVGDATEHLDSFVDELRRNRSGMRAESPFTDSNAGSLALQMDSTGLTTADFDSSCLHCSQTCNLLLVSSVIIQFRCSYSALPLYAVMRSSFDEAIFAENVQAGLLGCAEGARKNTTNSKATRECIKHHGATKYKVCRFQNVVLQDASAAGGRNADITRLEMNTKKGKKRKNKAIKRVGSPCPRRVPWTLGPSSLSLSLSFPHLLFLPSQSHAFKVP</sequence>
<evidence type="ECO:0000256" key="1">
    <source>
        <dbReference type="ARBA" id="ARBA00004141"/>
    </source>
</evidence>
<evidence type="ECO:0000313" key="8">
    <source>
        <dbReference type="EMBL" id="URE49758.1"/>
    </source>
</evidence>
<evidence type="ECO:0000256" key="7">
    <source>
        <dbReference type="ARBA" id="ARBA00023265"/>
    </source>
</evidence>